<keyword evidence="5" id="KW-1185">Reference proteome</keyword>
<accession>A0ABY9S2R3</accession>
<evidence type="ECO:0000256" key="2">
    <source>
        <dbReference type="ARBA" id="ARBA00023052"/>
    </source>
</evidence>
<dbReference type="RefSeq" id="WP_309550077.1">
    <property type="nucleotide sequence ID" value="NZ_CP133762.1"/>
</dbReference>
<dbReference type="Gene3D" id="3.40.50.970">
    <property type="match status" value="1"/>
</dbReference>
<evidence type="ECO:0000256" key="1">
    <source>
        <dbReference type="ARBA" id="ARBA00007812"/>
    </source>
</evidence>
<dbReference type="PANTHER" id="PTHR18968">
    <property type="entry name" value="THIAMINE PYROPHOSPHATE ENZYMES"/>
    <property type="match status" value="1"/>
</dbReference>
<gene>
    <name evidence="4" type="ORF">RGF97_02015</name>
</gene>
<reference evidence="4 5" key="1">
    <citation type="submission" date="2023-09" db="EMBL/GenBank/DDBJ databases">
        <title>Complete genome of Streptomyces roseicoloratus T14.</title>
        <authorList>
            <person name="Bashizi T."/>
            <person name="Kim M.-J."/>
            <person name="Lee G."/>
            <person name="Tagele S.B."/>
            <person name="Shin J.-H."/>
        </authorList>
    </citation>
    <scope>NUCLEOTIDE SEQUENCE [LARGE SCALE GENOMIC DNA]</scope>
    <source>
        <strain evidence="4 5">T14</strain>
    </source>
</reference>
<name>A0ABY9S2R3_9ACTN</name>
<evidence type="ECO:0000313" key="4">
    <source>
        <dbReference type="EMBL" id="WMX48717.1"/>
    </source>
</evidence>
<dbReference type="InterPro" id="IPR011766">
    <property type="entry name" value="TPP_enzyme_TPP-bd"/>
</dbReference>
<sequence length="116" mass="11571">MGAKTACPGRQVVALSGDGGLQFSVQELATAAQSGLPLPVVVFDDGGYGGIREERAARGDEPVAVGLPSVDLPALARAYGGQGTVARSPEELAAALSTALTTPGPSIVTVPQESAR</sequence>
<evidence type="ECO:0000313" key="5">
    <source>
        <dbReference type="Proteomes" id="UP001250858"/>
    </source>
</evidence>
<dbReference type="CDD" id="cd00568">
    <property type="entry name" value="TPP_enzymes"/>
    <property type="match status" value="1"/>
</dbReference>
<keyword evidence="2" id="KW-0786">Thiamine pyrophosphate</keyword>
<dbReference type="PROSITE" id="PS00187">
    <property type="entry name" value="TPP_ENZYMES"/>
    <property type="match status" value="1"/>
</dbReference>
<dbReference type="InterPro" id="IPR029061">
    <property type="entry name" value="THDP-binding"/>
</dbReference>
<feature type="domain" description="Thiamine pyrophosphate enzyme TPP-binding" evidence="3">
    <location>
        <begin position="1"/>
        <end position="110"/>
    </location>
</feature>
<dbReference type="InterPro" id="IPR045229">
    <property type="entry name" value="TPP_enz"/>
</dbReference>
<dbReference type="InterPro" id="IPR000399">
    <property type="entry name" value="TPP-bd_CS"/>
</dbReference>
<comment type="similarity">
    <text evidence="1">Belongs to the TPP enzyme family.</text>
</comment>
<organism evidence="4 5">
    <name type="scientific">Streptomyces roseicoloratus</name>
    <dbReference type="NCBI Taxonomy" id="2508722"/>
    <lineage>
        <taxon>Bacteria</taxon>
        <taxon>Bacillati</taxon>
        <taxon>Actinomycetota</taxon>
        <taxon>Actinomycetes</taxon>
        <taxon>Kitasatosporales</taxon>
        <taxon>Streptomycetaceae</taxon>
        <taxon>Streptomyces</taxon>
    </lineage>
</organism>
<dbReference type="Proteomes" id="UP001250858">
    <property type="component" value="Chromosome"/>
</dbReference>
<dbReference type="SUPFAM" id="SSF52518">
    <property type="entry name" value="Thiamin diphosphate-binding fold (THDP-binding)"/>
    <property type="match status" value="1"/>
</dbReference>
<dbReference type="PANTHER" id="PTHR18968:SF167">
    <property type="entry name" value="ACETOLACTATE SYNTHASE LARGE SUBUNIT ILVB2-RELATED"/>
    <property type="match status" value="1"/>
</dbReference>
<evidence type="ECO:0000259" key="3">
    <source>
        <dbReference type="Pfam" id="PF02775"/>
    </source>
</evidence>
<protein>
    <submittedName>
        <fullName evidence="4">Thiamine pyrophosphate-dependent enzyme</fullName>
    </submittedName>
</protein>
<dbReference type="EMBL" id="CP133762">
    <property type="protein sequence ID" value="WMX48717.1"/>
    <property type="molecule type" value="Genomic_DNA"/>
</dbReference>
<proteinExistence type="inferred from homology"/>
<dbReference type="Pfam" id="PF02775">
    <property type="entry name" value="TPP_enzyme_C"/>
    <property type="match status" value="1"/>
</dbReference>